<dbReference type="Pfam" id="PF13489">
    <property type="entry name" value="Methyltransf_23"/>
    <property type="match status" value="1"/>
</dbReference>
<protein>
    <submittedName>
        <fullName evidence="3">SAM-dependent methyltransferase</fullName>
    </submittedName>
</protein>
<accession>A0A1Q9AEA3</accession>
<keyword evidence="3" id="KW-0808">Transferase</keyword>
<organism evidence="3 4">
    <name type="scientific">Xaviernesmea rhizosphaerae</name>
    <dbReference type="NCBI Taxonomy" id="1672749"/>
    <lineage>
        <taxon>Bacteria</taxon>
        <taxon>Pseudomonadati</taxon>
        <taxon>Pseudomonadota</taxon>
        <taxon>Alphaproteobacteria</taxon>
        <taxon>Hyphomicrobiales</taxon>
        <taxon>Rhizobiaceae</taxon>
        <taxon>Rhizobium/Agrobacterium group</taxon>
        <taxon>Xaviernesmea</taxon>
    </lineage>
</organism>
<dbReference type="Gene3D" id="6.10.250.3100">
    <property type="match status" value="1"/>
</dbReference>
<sequence>MKCRHCGAQRMVPFLDLGTAPPSNSYVEPAERDQPELWYPLVVRCCQACRLVQTEDFAARETFFSPRYAYFSAISSSWVAHAERYVAAMQERFALGARSHIVEIAANDGYLLQHAVARGIPCLGVEPTASTAAAARARGIEIVEAFFGEALGAELAEKGLAADLTAANNVLAHVPDINDFVRGFARLLKPSGVATFEFPHLLNMVREGQFDTTYHEHYSYLSLTAVERIFRENGLTVFDVETTPWHGGSLRVFAMRSDAAAHAVSPAVADMLASEEAAGLLTDGFYTGFQETAAGVRDGFLSFLIDCRRQGLKVAAYGAAAKGNTLLNFSGVKQDLLSFVVDKNPAKQGLLLPGSRIPIVTEERLRAEKPERVVILPWNLQSEIMQQLQYITDWGGRFVTAVPKLTVHP</sequence>
<name>A0A1Q9AEA3_9HYPH</name>
<evidence type="ECO:0000259" key="1">
    <source>
        <dbReference type="Pfam" id="PF08421"/>
    </source>
</evidence>
<dbReference type="RefSeq" id="WP_075636455.1">
    <property type="nucleotide sequence ID" value="NZ_MKIO01000040.1"/>
</dbReference>
<keyword evidence="3" id="KW-0489">Methyltransferase</keyword>
<dbReference type="Gene3D" id="3.40.50.150">
    <property type="entry name" value="Vaccinia Virus protein VP39"/>
    <property type="match status" value="1"/>
</dbReference>
<dbReference type="GO" id="GO:0032259">
    <property type="term" value="P:methylation"/>
    <property type="evidence" value="ECO:0007669"/>
    <property type="project" value="UniProtKB-KW"/>
</dbReference>
<dbReference type="InterPro" id="IPR029063">
    <property type="entry name" value="SAM-dependent_MTases_sf"/>
</dbReference>
<feature type="domain" description="Methyltransferase putative zinc binding" evidence="1">
    <location>
        <begin position="3"/>
        <end position="64"/>
    </location>
</feature>
<gene>
    <name evidence="3" type="ORF">BJF92_00135</name>
</gene>
<comment type="caution">
    <text evidence="3">The sequence shown here is derived from an EMBL/GenBank/DDBJ whole genome shotgun (WGS) entry which is preliminary data.</text>
</comment>
<dbReference type="InterPro" id="IPR013691">
    <property type="entry name" value="MeTrfase_14"/>
</dbReference>
<dbReference type="AlphaFoldDB" id="A0A1Q9AEA3"/>
<dbReference type="PANTHER" id="PTHR43861:SF5">
    <property type="entry name" value="BLL5978 PROTEIN"/>
    <property type="match status" value="1"/>
</dbReference>
<dbReference type="EMBL" id="MKIO01000040">
    <property type="protein sequence ID" value="OLP53221.1"/>
    <property type="molecule type" value="Genomic_DNA"/>
</dbReference>
<dbReference type="InterPro" id="IPR013630">
    <property type="entry name" value="Methyltransf_Zn-bd_dom_put"/>
</dbReference>
<dbReference type="Gene3D" id="6.20.50.110">
    <property type="entry name" value="Methyltransferase, zinc-binding domain"/>
    <property type="match status" value="1"/>
</dbReference>
<dbReference type="GO" id="GO:0008168">
    <property type="term" value="F:methyltransferase activity"/>
    <property type="evidence" value="ECO:0007669"/>
    <property type="project" value="UniProtKB-KW"/>
</dbReference>
<dbReference type="Gene3D" id="3.40.50.720">
    <property type="entry name" value="NAD(P)-binding Rossmann-like Domain"/>
    <property type="match status" value="1"/>
</dbReference>
<dbReference type="Proteomes" id="UP000186143">
    <property type="component" value="Unassembled WGS sequence"/>
</dbReference>
<dbReference type="OrthoDB" id="9815644at2"/>
<dbReference type="Pfam" id="PF08421">
    <property type="entry name" value="Methyltransf_13"/>
    <property type="match status" value="1"/>
</dbReference>
<dbReference type="STRING" id="1672749.BJF92_00135"/>
<evidence type="ECO:0000259" key="2">
    <source>
        <dbReference type="Pfam" id="PF08484"/>
    </source>
</evidence>
<reference evidence="3 4" key="1">
    <citation type="submission" date="2016-09" db="EMBL/GenBank/DDBJ databases">
        <title>Rhizobium sp. nov., a novel species isolated from the rice rhizosphere.</title>
        <authorList>
            <person name="Zhao J."/>
            <person name="Zhang X."/>
        </authorList>
    </citation>
    <scope>NUCLEOTIDE SEQUENCE [LARGE SCALE GENOMIC DNA]</scope>
    <source>
        <strain evidence="3 4">MH17</strain>
    </source>
</reference>
<dbReference type="InterPro" id="IPR038576">
    <property type="entry name" value="Methyltransf_Zn-bd_dom_put_sf"/>
</dbReference>
<dbReference type="PANTHER" id="PTHR43861">
    <property type="entry name" value="TRANS-ACONITATE 2-METHYLTRANSFERASE-RELATED"/>
    <property type="match status" value="1"/>
</dbReference>
<dbReference type="SUPFAM" id="SSF53335">
    <property type="entry name" value="S-adenosyl-L-methionine-dependent methyltransferases"/>
    <property type="match status" value="1"/>
</dbReference>
<proteinExistence type="predicted"/>
<evidence type="ECO:0000313" key="4">
    <source>
        <dbReference type="Proteomes" id="UP000186143"/>
    </source>
</evidence>
<evidence type="ECO:0000313" key="3">
    <source>
        <dbReference type="EMBL" id="OLP53221.1"/>
    </source>
</evidence>
<dbReference type="Pfam" id="PF08484">
    <property type="entry name" value="Methyltransf_14"/>
    <property type="match status" value="1"/>
</dbReference>
<feature type="domain" description="C-methyltransferase" evidence="2">
    <location>
        <begin position="244"/>
        <end position="403"/>
    </location>
</feature>